<keyword evidence="2" id="KW-1185">Reference proteome</keyword>
<reference evidence="1" key="1">
    <citation type="submission" date="2023-11" db="EMBL/GenBank/DDBJ databases">
        <title>Genome assemblies of two species of porcelain crab, Petrolisthes cinctipes and Petrolisthes manimaculis (Anomura: Porcellanidae).</title>
        <authorList>
            <person name="Angst P."/>
        </authorList>
    </citation>
    <scope>NUCLEOTIDE SEQUENCE</scope>
    <source>
        <strain evidence="1">PB745_02</strain>
        <tissue evidence="1">Gill</tissue>
    </source>
</reference>
<dbReference type="EMBL" id="JAWZYT010002179">
    <property type="protein sequence ID" value="KAK4306110.1"/>
    <property type="molecule type" value="Genomic_DNA"/>
</dbReference>
<evidence type="ECO:0000313" key="1">
    <source>
        <dbReference type="EMBL" id="KAK4306110.1"/>
    </source>
</evidence>
<sequence>MKNAAPPYRPLSDNLDQRVLFLTPLSPGTLTNTPLALSPHTPLALSPHTPSGLAFIPLGSRSLSSLPDVHLSQHG</sequence>
<proteinExistence type="predicted"/>
<dbReference type="Proteomes" id="UP001292094">
    <property type="component" value="Unassembled WGS sequence"/>
</dbReference>
<evidence type="ECO:0000313" key="2">
    <source>
        <dbReference type="Proteomes" id="UP001292094"/>
    </source>
</evidence>
<organism evidence="1 2">
    <name type="scientific">Petrolisthes manimaculis</name>
    <dbReference type="NCBI Taxonomy" id="1843537"/>
    <lineage>
        <taxon>Eukaryota</taxon>
        <taxon>Metazoa</taxon>
        <taxon>Ecdysozoa</taxon>
        <taxon>Arthropoda</taxon>
        <taxon>Crustacea</taxon>
        <taxon>Multicrustacea</taxon>
        <taxon>Malacostraca</taxon>
        <taxon>Eumalacostraca</taxon>
        <taxon>Eucarida</taxon>
        <taxon>Decapoda</taxon>
        <taxon>Pleocyemata</taxon>
        <taxon>Anomura</taxon>
        <taxon>Galatheoidea</taxon>
        <taxon>Porcellanidae</taxon>
        <taxon>Petrolisthes</taxon>
    </lineage>
</organism>
<comment type="caution">
    <text evidence="1">The sequence shown here is derived from an EMBL/GenBank/DDBJ whole genome shotgun (WGS) entry which is preliminary data.</text>
</comment>
<protein>
    <submittedName>
        <fullName evidence="1">Uncharacterized protein</fullName>
    </submittedName>
</protein>
<accession>A0AAE1U4N9</accession>
<gene>
    <name evidence="1" type="ORF">Pmani_022044</name>
</gene>
<name>A0AAE1U4N9_9EUCA</name>
<dbReference type="AlphaFoldDB" id="A0AAE1U4N9"/>